<evidence type="ECO:0000313" key="2">
    <source>
        <dbReference type="Proteomes" id="UP000610373"/>
    </source>
</evidence>
<comment type="caution">
    <text evidence="1">The sequence shown here is derived from an EMBL/GenBank/DDBJ whole genome shotgun (WGS) entry which is preliminary data.</text>
</comment>
<name>A0A811TCP8_9EURY</name>
<evidence type="ECO:0000313" key="1">
    <source>
        <dbReference type="EMBL" id="CAD6493413.1"/>
    </source>
</evidence>
<accession>A0A811TCP8</accession>
<dbReference type="Proteomes" id="UP000610373">
    <property type="component" value="Unassembled WGS sequence"/>
</dbReference>
<proteinExistence type="predicted"/>
<protein>
    <submittedName>
        <fullName evidence="1">Uncharacterized protein</fullName>
    </submittedName>
</protein>
<reference evidence="1" key="1">
    <citation type="submission" date="2020-10" db="EMBL/GenBank/DDBJ databases">
        <authorList>
            <person name="Hahn C.J."/>
            <person name="Laso-Perez R."/>
            <person name="Vulcano F."/>
            <person name="Vaziourakis K.-M."/>
            <person name="Stokke R."/>
            <person name="Steen I.H."/>
            <person name="Teske A."/>
            <person name="Boetius A."/>
            <person name="Liebeke M."/>
            <person name="Amann R."/>
            <person name="Knittel K."/>
        </authorList>
    </citation>
    <scope>NUCLEOTIDE SEQUENCE</scope>
    <source>
        <strain evidence="1">Gfbio:e3339647-f889-4370-9287-4fb5cb688e4c:AG392O15_GoMArc1</strain>
    </source>
</reference>
<dbReference type="EMBL" id="CAJHIO010000032">
    <property type="protein sequence ID" value="CAD6493413.1"/>
    <property type="molecule type" value="Genomic_DNA"/>
</dbReference>
<dbReference type="AlphaFoldDB" id="A0A811TCP8"/>
<gene>
    <name evidence="1" type="ORF">CHKLHMKO_00480</name>
</gene>
<organism evidence="1 2">
    <name type="scientific">Candidatus Argoarchaeum ethanivorans</name>
    <dbReference type="NCBI Taxonomy" id="2608793"/>
    <lineage>
        <taxon>Archaea</taxon>
        <taxon>Methanobacteriati</taxon>
        <taxon>Methanobacteriota</taxon>
        <taxon>Stenosarchaea group</taxon>
        <taxon>Methanomicrobia</taxon>
        <taxon>Methanosarcinales</taxon>
        <taxon>Methanosarcinales incertae sedis</taxon>
        <taxon>GOM Arc I cluster</taxon>
        <taxon>Candidatus Argoarchaeum</taxon>
    </lineage>
</organism>
<sequence>MTENKKIQSFSEELYQNLSRNDLILYTIYSLEKENIERIFPNIVVRCFELFPKKFHLQGYPHYPDSVLPDRPLRKISEISNPHRYLDGGSTTGYEITKWGWERLDKLKDVLELGKKDQDIIDKKITSWRYKIAPIVNQIEKHSLYYQYSRSSENMDVPETLLRDLLYSTMETSEEKLRENMSILLGYCETLEREDIKEFLEFCSSKHRKIFN</sequence>